<dbReference type="SUPFAM" id="SSF63418">
    <property type="entry name" value="MurE/MurF N-terminal domain"/>
    <property type="match status" value="1"/>
</dbReference>
<protein>
    <recommendedName>
        <fullName evidence="9 13">UDP-N-acetylmuramoyl-L-alanyl-D-glutamate--2,6-diaminopimelate ligase</fullName>
        <ecNumber evidence="8 13">6.3.2.13</ecNumber>
    </recommendedName>
    <alternativeName>
        <fullName evidence="10 13">Meso-A2pm-adding enzyme</fullName>
    </alternativeName>
    <alternativeName>
        <fullName evidence="11 13">Meso-diaminopimelate-adding enzyme</fullName>
    </alternativeName>
    <alternativeName>
        <fullName evidence="12 13">UDP-MurNAc-L-Ala-D-Glu:meso-diaminopimelate ligase</fullName>
    </alternativeName>
    <alternativeName>
        <fullName evidence="13">UDP-MurNAc-tripeptide synthetase</fullName>
    </alternativeName>
    <alternativeName>
        <fullName evidence="13">UDP-N-acetylmuramyl-tripeptide synthetase</fullName>
    </alternativeName>
</protein>
<feature type="binding site" evidence="13">
    <location>
        <begin position="168"/>
        <end position="169"/>
    </location>
    <ligand>
        <name>UDP-N-acetyl-alpha-D-muramoyl-L-alanyl-D-glutamate</name>
        <dbReference type="ChEBI" id="CHEBI:83900"/>
    </ligand>
</feature>
<evidence type="ECO:0000256" key="2">
    <source>
        <dbReference type="ARBA" id="ARBA00022618"/>
    </source>
</evidence>
<keyword evidence="6 13" id="KW-0961">Cell wall biogenesis/degradation</keyword>
<dbReference type="InterPro" id="IPR013221">
    <property type="entry name" value="Mur_ligase_cen"/>
</dbReference>
<sequence>MMTAREITETHWLTTLLAGLADLPSEQDRQIGGLCLDSRQLVEGDLFLACAGTRQHGLAYAEQAIAQGAEAIVWEPDGGEGDRLAGELQKCALPLIKVANLSRSLSEIAGRFYDNPSRAMTLYGITGTNGKTSICQLLAQALESEHPCGMVGTLGAGLPGQLETTGMTTPDAVSVQQILSRLLGQGAKSVAMEVSSHALDQYRVDGVAFDCAIFTNLSRDHFDYHGSLENYSNAKRRLFQLPELGRAVINLDDPFGRQLAESLCQKMPVYGYSIEPDSTLPDGVQGWVRATSLQATGEGLSLSVSTPAGESRLESGLLGRFNGANLLAVLSVLLITGWPLERAVAVLAKLSTVPGRMERFGDSGKPTVVVDYAHTPDALEKALQALRLHCAGQLIVVFGCGGDRDPGKRPMMGEVAASEADLCYLTDDNPRSESSAEIIKQILAGMPNVDQVEVEADRGKAIRQAVSAAKPGDLVLVAGKGHEDYQLVADQVLHFDDREVVQAALAGWQEGAI</sequence>
<dbReference type="NCBIfam" id="NF001124">
    <property type="entry name" value="PRK00139.1-2"/>
    <property type="match status" value="1"/>
</dbReference>
<evidence type="ECO:0000256" key="9">
    <source>
        <dbReference type="ARBA" id="ARBA00072883"/>
    </source>
</evidence>
<dbReference type="PANTHER" id="PTHR23135">
    <property type="entry name" value="MUR LIGASE FAMILY MEMBER"/>
    <property type="match status" value="1"/>
</dbReference>
<feature type="binding site" evidence="13">
    <location>
        <position position="201"/>
    </location>
    <ligand>
        <name>UDP-N-acetyl-alpha-D-muramoyl-L-alanyl-D-glutamate</name>
        <dbReference type="ChEBI" id="CHEBI:83900"/>
    </ligand>
</feature>
<comment type="pathway">
    <text evidence="13 14">Cell wall biogenesis; peptidoglycan biosynthesis.</text>
</comment>
<dbReference type="Proteomes" id="UP000886687">
    <property type="component" value="Unassembled WGS sequence"/>
</dbReference>
<evidence type="ECO:0000256" key="5">
    <source>
        <dbReference type="ARBA" id="ARBA00023306"/>
    </source>
</evidence>
<dbReference type="Gene3D" id="3.40.1190.10">
    <property type="entry name" value="Mur-like, catalytic domain"/>
    <property type="match status" value="1"/>
</dbReference>
<dbReference type="Gene3D" id="3.90.190.20">
    <property type="entry name" value="Mur ligase, C-terminal domain"/>
    <property type="match status" value="1"/>
</dbReference>
<dbReference type="AlphaFoldDB" id="A0A9E4K1W9"/>
<dbReference type="Pfam" id="PF01225">
    <property type="entry name" value="Mur_ligase"/>
    <property type="match status" value="1"/>
</dbReference>
<name>A0A9E4K1W9_9GAMM</name>
<evidence type="ECO:0000256" key="12">
    <source>
        <dbReference type="ARBA" id="ARBA00081560"/>
    </source>
</evidence>
<dbReference type="FunFam" id="3.90.190.20:FF:000006">
    <property type="entry name" value="UDP-N-acetylmuramoyl-L-alanyl-D-glutamate--2,6-diaminopimelate ligase"/>
    <property type="match status" value="1"/>
</dbReference>
<dbReference type="GO" id="GO:0009252">
    <property type="term" value="P:peptidoglycan biosynthetic process"/>
    <property type="evidence" value="ECO:0007669"/>
    <property type="project" value="UniProtKB-UniRule"/>
</dbReference>
<dbReference type="InterPro" id="IPR004101">
    <property type="entry name" value="Mur_ligase_C"/>
</dbReference>
<dbReference type="Pfam" id="PF02875">
    <property type="entry name" value="Mur_ligase_C"/>
    <property type="match status" value="1"/>
</dbReference>
<dbReference type="SUPFAM" id="SSF53623">
    <property type="entry name" value="MurD-like peptide ligases, catalytic domain"/>
    <property type="match status" value="1"/>
</dbReference>
<evidence type="ECO:0000256" key="1">
    <source>
        <dbReference type="ARBA" id="ARBA00005898"/>
    </source>
</evidence>
<proteinExistence type="inferred from homology"/>
<comment type="similarity">
    <text evidence="1 13">Belongs to the MurCDEF family. MurE subfamily.</text>
</comment>
<comment type="caution">
    <text evidence="18">The sequence shown here is derived from an EMBL/GenBank/DDBJ whole genome shotgun (WGS) entry which is preliminary data.</text>
</comment>
<dbReference type="GO" id="GO:0008765">
    <property type="term" value="F:UDP-N-acetylmuramoylalanyl-D-glutamate-2,6-diaminopimelate ligase activity"/>
    <property type="evidence" value="ECO:0007669"/>
    <property type="project" value="UniProtKB-UniRule"/>
</dbReference>
<dbReference type="InterPro" id="IPR036565">
    <property type="entry name" value="Mur-like_cat_sf"/>
</dbReference>
<feature type="binding site" evidence="13">
    <location>
        <position position="36"/>
    </location>
    <ligand>
        <name>UDP-N-acetyl-alpha-D-muramoyl-L-alanyl-D-glutamate</name>
        <dbReference type="ChEBI" id="CHEBI:83900"/>
    </ligand>
</feature>
<dbReference type="InterPro" id="IPR005761">
    <property type="entry name" value="UDP-N-AcMur-Glu-dNH2Pim_ligase"/>
</dbReference>
<dbReference type="GO" id="GO:0008360">
    <property type="term" value="P:regulation of cell shape"/>
    <property type="evidence" value="ECO:0007669"/>
    <property type="project" value="UniProtKB-KW"/>
</dbReference>
<dbReference type="EMBL" id="JAEPDI010000002">
    <property type="protein sequence ID" value="MCG7938127.1"/>
    <property type="molecule type" value="Genomic_DNA"/>
</dbReference>
<keyword evidence="13" id="KW-0067">ATP-binding</keyword>
<evidence type="ECO:0000259" key="17">
    <source>
        <dbReference type="Pfam" id="PF08245"/>
    </source>
</evidence>
<keyword evidence="3 13" id="KW-0133">Cell shape</keyword>
<evidence type="ECO:0000259" key="15">
    <source>
        <dbReference type="Pfam" id="PF01225"/>
    </source>
</evidence>
<keyword evidence="13 18" id="KW-0436">Ligase</keyword>
<reference evidence="18" key="1">
    <citation type="journal article" date="2021" name="Proc. Natl. Acad. Sci. U.S.A.">
        <title>Global biogeography of chemosynthetic symbionts reveals both localized and globally distributed symbiont groups. .</title>
        <authorList>
            <person name="Osvatic J.T."/>
            <person name="Wilkins L.G.E."/>
            <person name="Leibrecht L."/>
            <person name="Leray M."/>
            <person name="Zauner S."/>
            <person name="Polzin J."/>
            <person name="Camacho Y."/>
            <person name="Gros O."/>
            <person name="van Gils J.A."/>
            <person name="Eisen J.A."/>
            <person name="Petersen J.M."/>
            <person name="Yuen B."/>
        </authorList>
    </citation>
    <scope>NUCLEOTIDE SEQUENCE</scope>
    <source>
        <strain evidence="18">MAGL173</strain>
    </source>
</reference>
<evidence type="ECO:0000259" key="16">
    <source>
        <dbReference type="Pfam" id="PF02875"/>
    </source>
</evidence>
<dbReference type="InterPro" id="IPR035911">
    <property type="entry name" value="MurE/MurF_N"/>
</dbReference>
<evidence type="ECO:0000313" key="19">
    <source>
        <dbReference type="Proteomes" id="UP000886687"/>
    </source>
</evidence>
<feature type="binding site" evidence="13">
    <location>
        <position position="483"/>
    </location>
    <ligand>
        <name>meso-2,6-diaminopimelate</name>
        <dbReference type="ChEBI" id="CHEBI:57791"/>
    </ligand>
</feature>
<keyword evidence="4 13" id="KW-0573">Peptidoglycan synthesis</keyword>
<comment type="subcellular location">
    <subcellularLocation>
        <location evidence="13 14">Cytoplasm</location>
    </subcellularLocation>
</comment>
<feature type="short sequence motif" description="Meso-diaminopimelate recognition motif" evidence="13">
    <location>
        <begin position="428"/>
        <end position="431"/>
    </location>
</feature>
<gene>
    <name evidence="13" type="primary">murE</name>
    <name evidence="18" type="ORF">JAZ04_04615</name>
</gene>
<feature type="binding site" evidence="13">
    <location>
        <position position="479"/>
    </location>
    <ligand>
        <name>meso-2,6-diaminopimelate</name>
        <dbReference type="ChEBI" id="CHEBI:57791"/>
    </ligand>
</feature>
<feature type="binding site" evidence="13">
    <location>
        <position position="38"/>
    </location>
    <ligand>
        <name>UDP-N-acetyl-alpha-D-muramoyl-L-alanyl-D-glutamate</name>
        <dbReference type="ChEBI" id="CHEBI:83900"/>
    </ligand>
</feature>
<evidence type="ECO:0000256" key="7">
    <source>
        <dbReference type="ARBA" id="ARBA00050251"/>
    </source>
</evidence>
<dbReference type="InterPro" id="IPR000713">
    <property type="entry name" value="Mur_ligase_N"/>
</dbReference>
<dbReference type="SUPFAM" id="SSF53244">
    <property type="entry name" value="MurD-like peptide ligases, peptide-binding domain"/>
    <property type="match status" value="1"/>
</dbReference>
<dbReference type="Pfam" id="PF08245">
    <property type="entry name" value="Mur_ligase_M"/>
    <property type="match status" value="1"/>
</dbReference>
<feature type="binding site" evidence="13">
    <location>
        <position position="404"/>
    </location>
    <ligand>
        <name>meso-2,6-diaminopimelate</name>
        <dbReference type="ChEBI" id="CHEBI:57791"/>
    </ligand>
</feature>
<feature type="domain" description="Mur ligase N-terminal catalytic" evidence="15">
    <location>
        <begin position="31"/>
        <end position="113"/>
    </location>
</feature>
<feature type="modified residue" description="N6-carboxylysine" evidence="13">
    <location>
        <position position="235"/>
    </location>
</feature>
<evidence type="ECO:0000256" key="14">
    <source>
        <dbReference type="RuleBase" id="RU004135"/>
    </source>
</evidence>
<dbReference type="GO" id="GO:0071555">
    <property type="term" value="P:cell wall organization"/>
    <property type="evidence" value="ECO:0007669"/>
    <property type="project" value="UniProtKB-KW"/>
</dbReference>
<dbReference type="HAMAP" id="MF_00208">
    <property type="entry name" value="MurE"/>
    <property type="match status" value="1"/>
</dbReference>
<evidence type="ECO:0000256" key="4">
    <source>
        <dbReference type="ARBA" id="ARBA00022984"/>
    </source>
</evidence>
<dbReference type="EC" id="6.3.2.13" evidence="8 13"/>
<comment type="function">
    <text evidence="13">Catalyzes the addition of meso-diaminopimelic acid to the nucleotide precursor UDP-N-acetylmuramoyl-L-alanyl-D-glutamate (UMAG) in the biosynthesis of bacterial cell-wall peptidoglycan.</text>
</comment>
<evidence type="ECO:0000256" key="10">
    <source>
        <dbReference type="ARBA" id="ARBA00075482"/>
    </source>
</evidence>
<dbReference type="InterPro" id="IPR036615">
    <property type="entry name" value="Mur_ligase_C_dom_sf"/>
</dbReference>
<accession>A0A9E4K1W9</accession>
<feature type="domain" description="Mur ligase C-terminal" evidence="16">
    <location>
        <begin position="355"/>
        <end position="481"/>
    </location>
</feature>
<evidence type="ECO:0000256" key="13">
    <source>
        <dbReference type="HAMAP-Rule" id="MF_00208"/>
    </source>
</evidence>
<keyword evidence="13" id="KW-0547">Nucleotide-binding</keyword>
<dbReference type="GO" id="GO:0000287">
    <property type="term" value="F:magnesium ion binding"/>
    <property type="evidence" value="ECO:0007669"/>
    <property type="project" value="UniProtKB-UniRule"/>
</dbReference>
<comment type="caution">
    <text evidence="13">Lacks conserved residue(s) required for the propagation of feature annotation.</text>
</comment>
<dbReference type="GO" id="GO:0005737">
    <property type="term" value="C:cytoplasm"/>
    <property type="evidence" value="ECO:0007669"/>
    <property type="project" value="UniProtKB-SubCell"/>
</dbReference>
<dbReference type="GO" id="GO:0051301">
    <property type="term" value="P:cell division"/>
    <property type="evidence" value="ECO:0007669"/>
    <property type="project" value="UniProtKB-KW"/>
</dbReference>
<comment type="cofactor">
    <cofactor evidence="13">
        <name>Mg(2+)</name>
        <dbReference type="ChEBI" id="CHEBI:18420"/>
    </cofactor>
</comment>
<comment type="catalytic activity">
    <reaction evidence="7 13">
        <text>UDP-N-acetyl-alpha-D-muramoyl-L-alanyl-D-glutamate + meso-2,6-diaminopimelate + ATP = UDP-N-acetyl-alpha-D-muramoyl-L-alanyl-gamma-D-glutamyl-meso-2,6-diaminopimelate + ADP + phosphate + H(+)</text>
        <dbReference type="Rhea" id="RHEA:23676"/>
        <dbReference type="ChEBI" id="CHEBI:15378"/>
        <dbReference type="ChEBI" id="CHEBI:30616"/>
        <dbReference type="ChEBI" id="CHEBI:43474"/>
        <dbReference type="ChEBI" id="CHEBI:57791"/>
        <dbReference type="ChEBI" id="CHEBI:83900"/>
        <dbReference type="ChEBI" id="CHEBI:83905"/>
        <dbReference type="ChEBI" id="CHEBI:456216"/>
        <dbReference type="EC" id="6.3.2.13"/>
    </reaction>
</comment>
<feature type="binding site" evidence="13">
    <location>
        <begin position="127"/>
        <end position="133"/>
    </location>
    <ligand>
        <name>ATP</name>
        <dbReference type="ChEBI" id="CHEBI:30616"/>
    </ligand>
</feature>
<feature type="domain" description="Mur ligase central" evidence="17">
    <location>
        <begin position="125"/>
        <end position="332"/>
    </location>
</feature>
<evidence type="ECO:0000256" key="11">
    <source>
        <dbReference type="ARBA" id="ARBA00076158"/>
    </source>
</evidence>
<evidence type="ECO:0000256" key="3">
    <source>
        <dbReference type="ARBA" id="ARBA00022960"/>
    </source>
</evidence>
<evidence type="ECO:0000256" key="6">
    <source>
        <dbReference type="ARBA" id="ARBA00023316"/>
    </source>
</evidence>
<keyword evidence="5 13" id="KW-0131">Cell cycle</keyword>
<dbReference type="NCBIfam" id="NF001126">
    <property type="entry name" value="PRK00139.1-4"/>
    <property type="match status" value="1"/>
</dbReference>
<keyword evidence="13" id="KW-0963">Cytoplasm</keyword>
<dbReference type="Gene3D" id="3.40.1390.10">
    <property type="entry name" value="MurE/MurF, N-terminal domain"/>
    <property type="match status" value="1"/>
</dbReference>
<evidence type="ECO:0000256" key="8">
    <source>
        <dbReference type="ARBA" id="ARBA00066633"/>
    </source>
</evidence>
<keyword evidence="2 13" id="KW-0132">Cell division</keyword>
<dbReference type="PANTHER" id="PTHR23135:SF4">
    <property type="entry name" value="UDP-N-ACETYLMURAMOYL-L-ALANYL-D-GLUTAMATE--2,6-DIAMINOPIMELATE LIGASE MURE HOMOLOG, CHLOROPLASTIC"/>
    <property type="match status" value="1"/>
</dbReference>
<feature type="binding site" evidence="13">
    <location>
        <begin position="428"/>
        <end position="431"/>
    </location>
    <ligand>
        <name>meso-2,6-diaminopimelate</name>
        <dbReference type="ChEBI" id="CHEBI:57791"/>
    </ligand>
</feature>
<evidence type="ECO:0000313" key="18">
    <source>
        <dbReference type="EMBL" id="MCG7938127.1"/>
    </source>
</evidence>
<dbReference type="NCBIfam" id="TIGR01085">
    <property type="entry name" value="murE"/>
    <property type="match status" value="1"/>
</dbReference>
<comment type="PTM">
    <text evidence="13">Carboxylation is probably crucial for Mg(2+) binding and, consequently, for the gamma-phosphate positioning of ATP.</text>
</comment>
<feature type="binding site" evidence="13">
    <location>
        <position position="203"/>
    </location>
    <ligand>
        <name>UDP-N-acetyl-alpha-D-muramoyl-L-alanyl-D-glutamate</name>
        <dbReference type="ChEBI" id="CHEBI:83900"/>
    </ligand>
</feature>
<organism evidence="18 19">
    <name type="scientific">Candidatus Thiodiazotropha lotti</name>
    <dbReference type="NCBI Taxonomy" id="2792787"/>
    <lineage>
        <taxon>Bacteria</taxon>
        <taxon>Pseudomonadati</taxon>
        <taxon>Pseudomonadota</taxon>
        <taxon>Gammaproteobacteria</taxon>
        <taxon>Chromatiales</taxon>
        <taxon>Sedimenticolaceae</taxon>
        <taxon>Candidatus Thiodiazotropha</taxon>
    </lineage>
</organism>
<feature type="binding site" evidence="13">
    <location>
        <position position="195"/>
    </location>
    <ligand>
        <name>UDP-N-acetyl-alpha-D-muramoyl-L-alanyl-D-glutamate</name>
        <dbReference type="ChEBI" id="CHEBI:83900"/>
    </ligand>
</feature>
<keyword evidence="13" id="KW-0460">Magnesium</keyword>
<dbReference type="GO" id="GO:0005524">
    <property type="term" value="F:ATP binding"/>
    <property type="evidence" value="ECO:0007669"/>
    <property type="project" value="UniProtKB-UniRule"/>
</dbReference>